<dbReference type="AlphaFoldDB" id="A0A2N5T445"/>
<dbReference type="EMBL" id="PGCJ01000800">
    <property type="protein sequence ID" value="PLW20262.1"/>
    <property type="molecule type" value="Genomic_DNA"/>
</dbReference>
<organism evidence="1 2">
    <name type="scientific">Puccinia coronata f. sp. avenae</name>
    <dbReference type="NCBI Taxonomy" id="200324"/>
    <lineage>
        <taxon>Eukaryota</taxon>
        <taxon>Fungi</taxon>
        <taxon>Dikarya</taxon>
        <taxon>Basidiomycota</taxon>
        <taxon>Pucciniomycotina</taxon>
        <taxon>Pucciniomycetes</taxon>
        <taxon>Pucciniales</taxon>
        <taxon>Pucciniaceae</taxon>
        <taxon>Puccinia</taxon>
    </lineage>
</organism>
<protein>
    <submittedName>
        <fullName evidence="1">Uncharacterized protein</fullName>
    </submittedName>
</protein>
<name>A0A2N5T445_9BASI</name>
<comment type="caution">
    <text evidence="1">The sequence shown here is derived from an EMBL/GenBank/DDBJ whole genome shotgun (WGS) entry which is preliminary data.</text>
</comment>
<accession>A0A2N5T445</accession>
<proteinExistence type="predicted"/>
<dbReference type="Proteomes" id="UP000235388">
    <property type="component" value="Unassembled WGS sequence"/>
</dbReference>
<evidence type="ECO:0000313" key="2">
    <source>
        <dbReference type="Proteomes" id="UP000235388"/>
    </source>
</evidence>
<reference evidence="1 2" key="1">
    <citation type="submission" date="2017-11" db="EMBL/GenBank/DDBJ databases">
        <title>De novo assembly and phasing of dikaryotic genomes from two isolates of Puccinia coronata f. sp. avenae, the causal agent of oat crown rust.</title>
        <authorList>
            <person name="Miller M.E."/>
            <person name="Zhang Y."/>
            <person name="Omidvar V."/>
            <person name="Sperschneider J."/>
            <person name="Schwessinger B."/>
            <person name="Raley C."/>
            <person name="Palmer J.M."/>
            <person name="Garnica D."/>
            <person name="Upadhyaya N."/>
            <person name="Rathjen J."/>
            <person name="Taylor J.M."/>
            <person name="Park R.F."/>
            <person name="Dodds P.N."/>
            <person name="Hirsch C.D."/>
            <person name="Kianian S.F."/>
            <person name="Figueroa M."/>
        </authorList>
    </citation>
    <scope>NUCLEOTIDE SEQUENCE [LARGE SCALE GENOMIC DNA]</scope>
    <source>
        <strain evidence="1">12NC29</strain>
    </source>
</reference>
<sequence>MDYIRSGAHLEGENNRNKLQTALIVCPASYPRPALTRFRLMHGALQPPHTHFSDQSAPTLNQFLLGLPATNPYTDRLKGPAISSCFHYFPQEPRYFFVAWAPSVSPLGRPVALRGQLASWAQAL</sequence>
<evidence type="ECO:0000313" key="1">
    <source>
        <dbReference type="EMBL" id="PLW20262.1"/>
    </source>
</evidence>
<keyword evidence="2" id="KW-1185">Reference proteome</keyword>
<gene>
    <name evidence="1" type="ORF">PCANC_07435</name>
</gene>